<feature type="transmembrane region" description="Helical" evidence="1">
    <location>
        <begin position="47"/>
        <end position="65"/>
    </location>
</feature>
<gene>
    <name evidence="2" type="ORF">FYJ63_10845</name>
</gene>
<accession>A0A7K0K5J3</accession>
<keyword evidence="1" id="KW-0812">Transmembrane</keyword>
<keyword evidence="1" id="KW-1133">Transmembrane helix</keyword>
<dbReference type="EMBL" id="VUMY01000034">
    <property type="protein sequence ID" value="MST50706.1"/>
    <property type="molecule type" value="Genomic_DNA"/>
</dbReference>
<dbReference type="Proteomes" id="UP000442535">
    <property type="component" value="Unassembled WGS sequence"/>
</dbReference>
<reference evidence="2 3" key="1">
    <citation type="submission" date="2019-08" db="EMBL/GenBank/DDBJ databases">
        <title>In-depth cultivation of the pig gut microbiome towards novel bacterial diversity and tailored functional studies.</title>
        <authorList>
            <person name="Wylensek D."/>
            <person name="Hitch T.C.A."/>
            <person name="Clavel T."/>
        </authorList>
    </citation>
    <scope>NUCLEOTIDE SEQUENCE [LARGE SCALE GENOMIC DNA]</scope>
    <source>
        <strain evidence="2 3">RF-GAM-744-WT-7</strain>
    </source>
</reference>
<evidence type="ECO:0000313" key="2">
    <source>
        <dbReference type="EMBL" id="MST50706.1"/>
    </source>
</evidence>
<protein>
    <submittedName>
        <fullName evidence="2">Uncharacterized protein</fullName>
    </submittedName>
</protein>
<name>A0A7K0K5J3_9ACTO</name>
<sequence length="125" mass="13284">MACFLVPAAEAVVVTSVKAGIKRSAEKNGLGSEVVAKKMALVQKLTWLTNLLWGGSVLLAFEHVWHGEIVPWFPFLTAAATPDSASEMLFEMGTIGVGMAVLVTLAWGAMVLVTDSIKRRAAARA</sequence>
<keyword evidence="3" id="KW-1185">Reference proteome</keyword>
<comment type="caution">
    <text evidence="2">The sequence shown here is derived from an EMBL/GenBank/DDBJ whole genome shotgun (WGS) entry which is preliminary data.</text>
</comment>
<feature type="transmembrane region" description="Helical" evidence="1">
    <location>
        <begin position="92"/>
        <end position="114"/>
    </location>
</feature>
<keyword evidence="1" id="KW-0472">Membrane</keyword>
<proteinExistence type="predicted"/>
<evidence type="ECO:0000256" key="1">
    <source>
        <dbReference type="SAM" id="Phobius"/>
    </source>
</evidence>
<dbReference type="AlphaFoldDB" id="A0A7K0K5J3"/>
<evidence type="ECO:0000313" key="3">
    <source>
        <dbReference type="Proteomes" id="UP000442535"/>
    </source>
</evidence>
<dbReference type="RefSeq" id="WP_154546626.1">
    <property type="nucleotide sequence ID" value="NZ_JAQYQY010000010.1"/>
</dbReference>
<organism evidence="2 3">
    <name type="scientific">Mobiluncus porci</name>
    <dbReference type="NCBI Taxonomy" id="2652278"/>
    <lineage>
        <taxon>Bacteria</taxon>
        <taxon>Bacillati</taxon>
        <taxon>Actinomycetota</taxon>
        <taxon>Actinomycetes</taxon>
        <taxon>Actinomycetales</taxon>
        <taxon>Actinomycetaceae</taxon>
        <taxon>Mobiluncus</taxon>
    </lineage>
</organism>